<keyword evidence="2" id="KW-1185">Reference proteome</keyword>
<dbReference type="EMBL" id="NGJT01000019">
    <property type="protein sequence ID" value="RST91921.1"/>
    <property type="molecule type" value="Genomic_DNA"/>
</dbReference>
<accession>A0A429ZE04</accession>
<sequence length="92" mass="11065">MSKILNFEIEENPTVEDLQGRINIEREELQKRANNNADILRVLFDCQNSRVLNHKDVEMILPIEKLEMVINDLNELKQWIERYDTIESFLYE</sequence>
<reference evidence="1 2" key="1">
    <citation type="submission" date="2017-05" db="EMBL/GenBank/DDBJ databases">
        <title>Vagococcus spp. assemblies.</title>
        <authorList>
            <person name="Gulvik C.A."/>
        </authorList>
    </citation>
    <scope>NUCLEOTIDE SEQUENCE [LARGE SCALE GENOMIC DNA]</scope>
    <source>
        <strain evidence="1 2">SS1994</strain>
    </source>
</reference>
<proteinExistence type="predicted"/>
<gene>
    <name evidence="1" type="ORF">CBF36_09355</name>
</gene>
<dbReference type="AlphaFoldDB" id="A0A429ZE04"/>
<evidence type="ECO:0000313" key="2">
    <source>
        <dbReference type="Proteomes" id="UP000288490"/>
    </source>
</evidence>
<name>A0A429ZE04_9ENTE</name>
<dbReference type="RefSeq" id="WP_125958195.1">
    <property type="nucleotide sequence ID" value="NZ_NGJT01000019.1"/>
</dbReference>
<protein>
    <submittedName>
        <fullName evidence="1">Uncharacterized protein</fullName>
    </submittedName>
</protein>
<dbReference type="Proteomes" id="UP000288490">
    <property type="component" value="Unassembled WGS sequence"/>
</dbReference>
<organism evidence="1 2">
    <name type="scientific">Vagococcus bubulae</name>
    <dbReference type="NCBI Taxonomy" id="1977868"/>
    <lineage>
        <taxon>Bacteria</taxon>
        <taxon>Bacillati</taxon>
        <taxon>Bacillota</taxon>
        <taxon>Bacilli</taxon>
        <taxon>Lactobacillales</taxon>
        <taxon>Enterococcaceae</taxon>
        <taxon>Vagococcus</taxon>
    </lineage>
</organism>
<comment type="caution">
    <text evidence="1">The sequence shown here is derived from an EMBL/GenBank/DDBJ whole genome shotgun (WGS) entry which is preliminary data.</text>
</comment>
<evidence type="ECO:0000313" key="1">
    <source>
        <dbReference type="EMBL" id="RST91921.1"/>
    </source>
</evidence>